<organism evidence="1 2">
    <name type="scientific">Limnobacter humi</name>
    <dbReference type="NCBI Taxonomy" id="1778671"/>
    <lineage>
        <taxon>Bacteria</taxon>
        <taxon>Pseudomonadati</taxon>
        <taxon>Pseudomonadota</taxon>
        <taxon>Betaproteobacteria</taxon>
        <taxon>Burkholderiales</taxon>
        <taxon>Burkholderiaceae</taxon>
        <taxon>Limnobacter</taxon>
    </lineage>
</organism>
<dbReference type="InterPro" id="IPR005358">
    <property type="entry name" value="Puta_zinc/iron-chelating_dom"/>
</dbReference>
<reference evidence="1 2" key="1">
    <citation type="submission" date="2022-07" db="EMBL/GenBank/DDBJ databases">
        <authorList>
            <person name="Xamxidin M."/>
            <person name="Wu M."/>
        </authorList>
    </citation>
    <scope>NUCLEOTIDE SEQUENCE [LARGE SCALE GENOMIC DNA]</scope>
    <source>
        <strain evidence="1 2">NBRC 111650</strain>
    </source>
</reference>
<name>A0ABT1WEE7_9BURK</name>
<proteinExistence type="predicted"/>
<gene>
    <name evidence="1" type="ORF">NQT62_05470</name>
</gene>
<keyword evidence="2" id="KW-1185">Reference proteome</keyword>
<accession>A0ABT1WEE7</accession>
<dbReference type="RefSeq" id="WP_256763652.1">
    <property type="nucleotide sequence ID" value="NZ_JANIGO010000002.1"/>
</dbReference>
<dbReference type="Proteomes" id="UP001204142">
    <property type="component" value="Unassembled WGS sequence"/>
</dbReference>
<sequence length="131" mass="14460">MNPDSTQPTLLTTTDEVEALCQSCGVCCSTFRISFYWGETTASEGGYVPEELTQQMNPYRACMKGTSQSNPRCIALAGNIGESVTCTIYPNRPSPCREYDVFNEQGELNPRCNQARAKHGMPPLNVKRQIG</sequence>
<dbReference type="Pfam" id="PF03692">
    <property type="entry name" value="CxxCxxCC"/>
    <property type="match status" value="1"/>
</dbReference>
<protein>
    <submittedName>
        <fullName evidence="1">YkgJ family cysteine cluster protein</fullName>
    </submittedName>
</protein>
<evidence type="ECO:0000313" key="1">
    <source>
        <dbReference type="EMBL" id="MCQ8895887.1"/>
    </source>
</evidence>
<evidence type="ECO:0000313" key="2">
    <source>
        <dbReference type="Proteomes" id="UP001204142"/>
    </source>
</evidence>
<dbReference type="EMBL" id="JANIGO010000002">
    <property type="protein sequence ID" value="MCQ8895887.1"/>
    <property type="molecule type" value="Genomic_DNA"/>
</dbReference>
<comment type="caution">
    <text evidence="1">The sequence shown here is derived from an EMBL/GenBank/DDBJ whole genome shotgun (WGS) entry which is preliminary data.</text>
</comment>